<dbReference type="Proteomes" id="UP000516428">
    <property type="component" value="Chromosome"/>
</dbReference>
<dbReference type="RefSeq" id="WP_188340193.1">
    <property type="nucleotide sequence ID" value="NZ_CP061281.1"/>
</dbReference>
<gene>
    <name evidence="2" type="ORF">IAG42_30615</name>
</gene>
<feature type="domain" description="DUF7824" evidence="1">
    <location>
        <begin position="520"/>
        <end position="605"/>
    </location>
</feature>
<dbReference type="EMBL" id="CP061281">
    <property type="protein sequence ID" value="QNS07530.1"/>
    <property type="molecule type" value="Genomic_DNA"/>
</dbReference>
<organism evidence="2 3">
    <name type="scientific">Streptomyces xanthii</name>
    <dbReference type="NCBI Taxonomy" id="2768069"/>
    <lineage>
        <taxon>Bacteria</taxon>
        <taxon>Bacillati</taxon>
        <taxon>Actinomycetota</taxon>
        <taxon>Actinomycetes</taxon>
        <taxon>Kitasatosporales</taxon>
        <taxon>Streptomycetaceae</taxon>
        <taxon>Streptomyces</taxon>
    </lineage>
</organism>
<dbReference type="KEGG" id="sxn:IAG42_30615"/>
<protein>
    <recommendedName>
        <fullName evidence="1">DUF7824 domain-containing protein</fullName>
    </recommendedName>
</protein>
<dbReference type="Pfam" id="PF25148">
    <property type="entry name" value="DUF7824"/>
    <property type="match status" value="1"/>
</dbReference>
<name>A0A7H1BFM5_9ACTN</name>
<evidence type="ECO:0000313" key="2">
    <source>
        <dbReference type="EMBL" id="QNS07530.1"/>
    </source>
</evidence>
<evidence type="ECO:0000259" key="1">
    <source>
        <dbReference type="Pfam" id="PF25148"/>
    </source>
</evidence>
<proteinExistence type="predicted"/>
<sequence length="885" mass="93716">MSAGKLLAAVRAGRVAEVTDLLDGLSDTERRACLPGLKELRKELREGPWDSEARKAYPALQLAGAACHTGAAAAAAWLGASEWVWQRHVAPRVLLHLLAGREPAWLADVAHRLAALPASRGVSYELMAGLVELAGCPVPVTESYVVGWVGSLNAGRRTDRSLADRLRAEPHVAELTAALFETEDIGGRLDWFPSDSAQSWPRALAELARGEVLERKVLLDGCVARLLRGGRPSDLRLFLKVLDALAPDRDEESERVADWAAMCADGSSPVAAHAQKVLGGLALAGVLPVRTLAEVSGAVLFRTEKKLVRAQLVLLGKVLRSRAGAGDPPVEDVLLPAVGEAFGHADTEVQERALKLVARHVGAADPATREVLVEAAAQLTPGLRPLAEETLGVELAPEEPYTELLPLMQEPFRLAAAPDAAAEVAEEVGAILASGGDVSAFERTLDGLVRHAFRDREGLAAALAPVVARCWWSGADTYGRVQGAFRESTYGLEVVAASVVEVLHLRTLRHGAEHGHEVRAGRSDRALQRCYDARLWEVAYRIRTRPVPFLLATPTWSTGFIEPDELVERLRTYRDTGARAGAADLAQALLRVDRSDARAAADAATSAAALGTREGDRLAAWLAAPPAQGPTATLWPAVGRVLVELPEDRGLQENFPAPFQRLGLPLVAVDDIRAYWWGDSGAGTTGGHLLAALPGRREVVAARLLGELSSCAVEGSRGVTAYLPLLAEAPGAAGPAVHLSVVYGLAARHAEDRLAGVDALLILAARDELDAGLLGSLTARVWEAGGVRLTRLADALGTAASTGAYGTVFGVLRGLLPTLLSSGEPPTALRGLGDLLSVAADCAERTGAHEPVSGLTEVAERRSSSQLVTQARRLRTALTERTKLP</sequence>
<reference evidence="2 3" key="1">
    <citation type="submission" date="2020-09" db="EMBL/GenBank/DDBJ databases">
        <title>A novel species.</title>
        <authorList>
            <person name="Gao J."/>
        </authorList>
    </citation>
    <scope>NUCLEOTIDE SEQUENCE [LARGE SCALE GENOMIC DNA]</scope>
    <source>
        <strain evidence="2 3">CRXT-Y-14</strain>
    </source>
</reference>
<keyword evidence="3" id="KW-1185">Reference proteome</keyword>
<dbReference type="AlphaFoldDB" id="A0A7H1BFM5"/>
<dbReference type="InterPro" id="IPR056726">
    <property type="entry name" value="DUF7824"/>
</dbReference>
<evidence type="ECO:0000313" key="3">
    <source>
        <dbReference type="Proteomes" id="UP000516428"/>
    </source>
</evidence>
<accession>A0A7H1BFM5</accession>